<evidence type="ECO:0000256" key="1">
    <source>
        <dbReference type="SAM" id="MobiDB-lite"/>
    </source>
</evidence>
<proteinExistence type="predicted"/>
<reference evidence="2 3" key="1">
    <citation type="journal article" date="2015" name="Parasitol. Res.">
        <title>Viruses in close associations with free-living amoebae.</title>
        <authorList>
            <person name="Scheid P."/>
        </authorList>
    </citation>
    <scope>NUCLEOTIDE SEQUENCE [LARGE SCALE GENOMIC DNA]</scope>
    <source>
        <strain evidence="2">KlaHel</strain>
    </source>
</reference>
<dbReference type="KEGG" id="vg:23463136"/>
<protein>
    <submittedName>
        <fullName evidence="2">Uncharacterized protein</fullName>
    </submittedName>
</protein>
<organism evidence="2 3">
    <name type="scientific">Pandoravirus inopinatum</name>
    <dbReference type="NCBI Taxonomy" id="1605721"/>
    <lineage>
        <taxon>Viruses</taxon>
        <taxon>Pandoravirus</taxon>
    </lineage>
</organism>
<feature type="region of interest" description="Disordered" evidence="1">
    <location>
        <begin position="73"/>
        <end position="137"/>
    </location>
</feature>
<accession>A0A0B5J3R2</accession>
<evidence type="ECO:0000313" key="2">
    <source>
        <dbReference type="EMBL" id="AJF98219.1"/>
    </source>
</evidence>
<dbReference type="Proteomes" id="UP000202511">
    <property type="component" value="Segment"/>
</dbReference>
<evidence type="ECO:0000313" key="3">
    <source>
        <dbReference type="Proteomes" id="UP000202511"/>
    </source>
</evidence>
<feature type="compositionally biased region" description="Low complexity" evidence="1">
    <location>
        <begin position="93"/>
        <end position="112"/>
    </location>
</feature>
<sequence length="137" mass="15866">MGRKKPNLWAWRWQARTLRMSRASAARDLDREKTKSRGWAFVGVRVGGESQKSRLRSPQQSREVTILRSFRGKPRARRLQQKKEIFSNKKTKTCNNNNNGSRRGPAMRGGPRPMRRSAIRGIPLSTQIRARSPTWPK</sequence>
<dbReference type="EMBL" id="KP136319">
    <property type="protein sequence ID" value="AJF98219.1"/>
    <property type="molecule type" value="Genomic_DNA"/>
</dbReference>
<dbReference type="RefSeq" id="YP_009120454.1">
    <property type="nucleotide sequence ID" value="NC_026440.1"/>
</dbReference>
<dbReference type="GeneID" id="23463136"/>
<name>A0A0B5J3R2_9VIRU</name>